<dbReference type="RefSeq" id="WP_303541451.1">
    <property type="nucleotide sequence ID" value="NZ_JAUOTP010000003.1"/>
</dbReference>
<name>A0ABT8Y7Q1_9SPHN</name>
<sequence length="127" mass="14157">MADPAHTARTNYFRCDIEIIRDAIEDHPAIGIRSRQDDIGEWWHALTSNDVDADHGRSDLVSLGHRLAKLIDQRDAIAAFFVGFNDHDHVFGSAVLINHQGEIGRVDLTDIYRIAGDNGIVLRAAED</sequence>
<evidence type="ECO:0000313" key="2">
    <source>
        <dbReference type="Proteomes" id="UP001169764"/>
    </source>
</evidence>
<gene>
    <name evidence="1" type="ORF">Q4F19_08175</name>
</gene>
<dbReference type="Proteomes" id="UP001169764">
    <property type="component" value="Unassembled WGS sequence"/>
</dbReference>
<reference evidence="1" key="1">
    <citation type="submission" date="2023-07" db="EMBL/GenBank/DDBJ databases">
        <authorList>
            <person name="Kim M."/>
        </authorList>
    </citation>
    <scope>NUCLEOTIDE SEQUENCE</scope>
    <source>
        <strain evidence="1">BIUV-7</strain>
    </source>
</reference>
<proteinExistence type="predicted"/>
<evidence type="ECO:0000313" key="1">
    <source>
        <dbReference type="EMBL" id="MDO6414354.1"/>
    </source>
</evidence>
<organism evidence="1 2">
    <name type="scientific">Sphingomonas natans</name>
    <dbReference type="NCBI Taxonomy" id="3063330"/>
    <lineage>
        <taxon>Bacteria</taxon>
        <taxon>Pseudomonadati</taxon>
        <taxon>Pseudomonadota</taxon>
        <taxon>Alphaproteobacteria</taxon>
        <taxon>Sphingomonadales</taxon>
        <taxon>Sphingomonadaceae</taxon>
        <taxon>Sphingomonas</taxon>
    </lineage>
</organism>
<accession>A0ABT8Y7Q1</accession>
<evidence type="ECO:0008006" key="3">
    <source>
        <dbReference type="Google" id="ProtNLM"/>
    </source>
</evidence>
<protein>
    <recommendedName>
        <fullName evidence="3">SnoaL-like domain-containing protein</fullName>
    </recommendedName>
</protein>
<dbReference type="EMBL" id="JAUOTP010000003">
    <property type="protein sequence ID" value="MDO6414354.1"/>
    <property type="molecule type" value="Genomic_DNA"/>
</dbReference>
<comment type="caution">
    <text evidence="1">The sequence shown here is derived from an EMBL/GenBank/DDBJ whole genome shotgun (WGS) entry which is preliminary data.</text>
</comment>
<keyword evidence="2" id="KW-1185">Reference proteome</keyword>